<evidence type="ECO:0000313" key="3">
    <source>
        <dbReference type="Proteomes" id="UP000186817"/>
    </source>
</evidence>
<evidence type="ECO:0000313" key="2">
    <source>
        <dbReference type="EMBL" id="OLP95108.1"/>
    </source>
</evidence>
<feature type="compositionally biased region" description="Basic and acidic residues" evidence="1">
    <location>
        <begin position="1"/>
        <end position="36"/>
    </location>
</feature>
<gene>
    <name evidence="2" type="ORF">AK812_SmicGene22778</name>
</gene>
<dbReference type="Proteomes" id="UP000186817">
    <property type="component" value="Unassembled WGS sequence"/>
</dbReference>
<protein>
    <submittedName>
        <fullName evidence="2">Uncharacterized protein</fullName>
    </submittedName>
</protein>
<evidence type="ECO:0000256" key="1">
    <source>
        <dbReference type="SAM" id="MobiDB-lite"/>
    </source>
</evidence>
<dbReference type="AlphaFoldDB" id="A0A1Q9DIX5"/>
<organism evidence="2 3">
    <name type="scientific">Symbiodinium microadriaticum</name>
    <name type="common">Dinoflagellate</name>
    <name type="synonym">Zooxanthella microadriatica</name>
    <dbReference type="NCBI Taxonomy" id="2951"/>
    <lineage>
        <taxon>Eukaryota</taxon>
        <taxon>Sar</taxon>
        <taxon>Alveolata</taxon>
        <taxon>Dinophyceae</taxon>
        <taxon>Suessiales</taxon>
        <taxon>Symbiodiniaceae</taxon>
        <taxon>Symbiodinium</taxon>
    </lineage>
</organism>
<keyword evidence="3" id="KW-1185">Reference proteome</keyword>
<sequence length="107" mass="12036">MFARKMEDEQLDGAKGDEHQAEYRKGGNKGNLKDTRSQITINRQDSAFVVFMHTGVPNSLAESTCKVAQSWHEMKSKTAPERLTSSEMELGLLTHNEDRRGLGPMQL</sequence>
<proteinExistence type="predicted"/>
<comment type="caution">
    <text evidence="2">The sequence shown here is derived from an EMBL/GenBank/DDBJ whole genome shotgun (WGS) entry which is preliminary data.</text>
</comment>
<feature type="region of interest" description="Disordered" evidence="1">
    <location>
        <begin position="75"/>
        <end position="107"/>
    </location>
</feature>
<accession>A0A1Q9DIX5</accession>
<reference evidence="2 3" key="1">
    <citation type="submission" date="2016-02" db="EMBL/GenBank/DDBJ databases">
        <title>Genome analysis of coral dinoflagellate symbionts highlights evolutionary adaptations to a symbiotic lifestyle.</title>
        <authorList>
            <person name="Aranda M."/>
            <person name="Li Y."/>
            <person name="Liew Y.J."/>
            <person name="Baumgarten S."/>
            <person name="Simakov O."/>
            <person name="Wilson M."/>
            <person name="Piel J."/>
            <person name="Ashoor H."/>
            <person name="Bougouffa S."/>
            <person name="Bajic V.B."/>
            <person name="Ryu T."/>
            <person name="Ravasi T."/>
            <person name="Bayer T."/>
            <person name="Micklem G."/>
            <person name="Kim H."/>
            <person name="Bhak J."/>
            <person name="Lajeunesse T.C."/>
            <person name="Voolstra C.R."/>
        </authorList>
    </citation>
    <scope>NUCLEOTIDE SEQUENCE [LARGE SCALE GENOMIC DNA]</scope>
    <source>
        <strain evidence="2 3">CCMP2467</strain>
    </source>
</reference>
<dbReference type="EMBL" id="LSRX01000516">
    <property type="protein sequence ID" value="OLP95108.1"/>
    <property type="molecule type" value="Genomic_DNA"/>
</dbReference>
<name>A0A1Q9DIX5_SYMMI</name>
<feature type="region of interest" description="Disordered" evidence="1">
    <location>
        <begin position="1"/>
        <end position="38"/>
    </location>
</feature>